<dbReference type="Pfam" id="PF01565">
    <property type="entry name" value="FAD_binding_4"/>
    <property type="match status" value="1"/>
</dbReference>
<dbReference type="AlphaFoldDB" id="A0A4Z1K5M6"/>
<name>A0A4Z1K5M6_9HELO</name>
<dbReference type="InterPro" id="IPR036318">
    <property type="entry name" value="FAD-bd_PCMH-like_sf"/>
</dbReference>
<dbReference type="STRING" id="87229.A0A4Z1K5M6"/>
<dbReference type="GO" id="GO:0016491">
    <property type="term" value="F:oxidoreductase activity"/>
    <property type="evidence" value="ECO:0007669"/>
    <property type="project" value="UniProtKB-KW"/>
</dbReference>
<dbReference type="Gene3D" id="3.30.465.10">
    <property type="match status" value="2"/>
</dbReference>
<keyword evidence="6" id="KW-1185">Reference proteome</keyword>
<dbReference type="InterPro" id="IPR016166">
    <property type="entry name" value="FAD-bd_PCMH"/>
</dbReference>
<evidence type="ECO:0000313" key="5">
    <source>
        <dbReference type="EMBL" id="TGO80958.1"/>
    </source>
</evidence>
<feature type="chain" id="PRO_5021474317" description="FAD-binding PCMH-type domain-containing protein" evidence="3">
    <location>
        <begin position="21"/>
        <end position="578"/>
    </location>
</feature>
<evidence type="ECO:0000256" key="2">
    <source>
        <dbReference type="ARBA" id="ARBA00023002"/>
    </source>
</evidence>
<dbReference type="PANTHER" id="PTHR13878">
    <property type="entry name" value="GULONOLACTONE OXIDASE"/>
    <property type="match status" value="1"/>
</dbReference>
<dbReference type="InterPro" id="IPR050432">
    <property type="entry name" value="FAD-linked_Oxidoreductases_BP"/>
</dbReference>
<dbReference type="GO" id="GO:0071949">
    <property type="term" value="F:FAD binding"/>
    <property type="evidence" value="ECO:0007669"/>
    <property type="project" value="InterPro"/>
</dbReference>
<dbReference type="Pfam" id="PF08031">
    <property type="entry name" value="BBE"/>
    <property type="match status" value="1"/>
</dbReference>
<comment type="caution">
    <text evidence="5">The sequence shown here is derived from an EMBL/GenBank/DDBJ whole genome shotgun (WGS) entry which is preliminary data.</text>
</comment>
<accession>A0A4Z1K5M6</accession>
<dbReference type="InterPro" id="IPR006094">
    <property type="entry name" value="Oxid_FAD_bind_N"/>
</dbReference>
<dbReference type="PANTHER" id="PTHR13878:SF91">
    <property type="entry name" value="FAD BINDING DOMAIN PROTEIN (AFU_ORTHOLOGUE AFUA_6G12070)-RELATED"/>
    <property type="match status" value="1"/>
</dbReference>
<organism evidence="5 6">
    <name type="scientific">Botrytis porri</name>
    <dbReference type="NCBI Taxonomy" id="87229"/>
    <lineage>
        <taxon>Eukaryota</taxon>
        <taxon>Fungi</taxon>
        <taxon>Dikarya</taxon>
        <taxon>Ascomycota</taxon>
        <taxon>Pezizomycotina</taxon>
        <taxon>Leotiomycetes</taxon>
        <taxon>Helotiales</taxon>
        <taxon>Sclerotiniaceae</taxon>
        <taxon>Botrytis</taxon>
    </lineage>
</organism>
<dbReference type="Proteomes" id="UP000297280">
    <property type="component" value="Unassembled WGS sequence"/>
</dbReference>
<proteinExistence type="inferred from homology"/>
<feature type="domain" description="FAD-binding PCMH-type" evidence="4">
    <location>
        <begin position="124"/>
        <end position="309"/>
    </location>
</feature>
<sequence>MMRFCKSFLGLVAFASIASAQSSNQTTWTNGSIASTCLCFPGDSCWPSTAQWNALNTTLEGKLIATVPLASLCHIDGFETYDVDKYNAVRNNWWYPVTHYTTSSSIMAPFYANRSCDPFYPKDFPCGYGTYVRYAVNASSAFDYQVALDFASRNNIRLVIRNTAHDYHGKSTGAGGLAIWTHNIKSIEISDYNNDSVDYCGKAIKIGAGVQASELLEAAHKEGYLAAIGYAGSIGIAGGYAQGGGTGPLASVIGLGSDQVLEWEVVTAAGKIVTATETNEYSDLYWALSGGGGGTYGVVLSATYKLYEDMETIGGNLTFYNTGTSQDNFYGVIGTFLEALDAYTTAGGGVNWLNTGAFFSMAPAIAAGMNQTQFDSFFAPTLLKLKENNMSYVYASEAYDTFADAYNGQAGPENITNYNIGGRLVSREVVKSNATGVLDTIKWMNDLGVVVAGLALNVATTDETPKNSVNPVWRDTLLSITTGLAWDDTDWDANLASQDLITNTIVPRLEALTPGGGTYLNEGDPHQPNFQQNFYGLSYDRLLSIKKKYDPNHIFYGHTAVGSEYWTEEADGRLCKSK</sequence>
<keyword evidence="2" id="KW-0560">Oxidoreductase</keyword>
<evidence type="ECO:0000313" key="6">
    <source>
        <dbReference type="Proteomes" id="UP000297280"/>
    </source>
</evidence>
<protein>
    <recommendedName>
        <fullName evidence="4">FAD-binding PCMH-type domain-containing protein</fullName>
    </recommendedName>
</protein>
<evidence type="ECO:0000256" key="1">
    <source>
        <dbReference type="ARBA" id="ARBA00005466"/>
    </source>
</evidence>
<evidence type="ECO:0000259" key="4">
    <source>
        <dbReference type="PROSITE" id="PS51387"/>
    </source>
</evidence>
<dbReference type="InterPro" id="IPR016169">
    <property type="entry name" value="FAD-bd_PCMH_sub2"/>
</dbReference>
<keyword evidence="3" id="KW-0732">Signal</keyword>
<comment type="similarity">
    <text evidence="1">Belongs to the oxygen-dependent FAD-linked oxidoreductase family.</text>
</comment>
<dbReference type="EMBL" id="PQXO01001472">
    <property type="protein sequence ID" value="TGO80958.1"/>
    <property type="molecule type" value="Genomic_DNA"/>
</dbReference>
<reference evidence="5 6" key="1">
    <citation type="submission" date="2017-12" db="EMBL/GenBank/DDBJ databases">
        <title>Comparative genomics of Botrytis spp.</title>
        <authorList>
            <person name="Valero-Jimenez C.A."/>
            <person name="Tapia P."/>
            <person name="Veloso J."/>
            <person name="Silva-Moreno E."/>
            <person name="Staats M."/>
            <person name="Valdes J.H."/>
            <person name="Van Kan J.A.L."/>
        </authorList>
    </citation>
    <scope>NUCLEOTIDE SEQUENCE [LARGE SCALE GENOMIC DNA]</scope>
    <source>
        <strain evidence="5 6">MUCL3349</strain>
    </source>
</reference>
<feature type="signal peptide" evidence="3">
    <location>
        <begin position="1"/>
        <end position="20"/>
    </location>
</feature>
<evidence type="ECO:0000256" key="3">
    <source>
        <dbReference type="SAM" id="SignalP"/>
    </source>
</evidence>
<gene>
    <name evidence="5" type="ORF">BPOR_1481g00030</name>
</gene>
<dbReference type="InterPro" id="IPR012951">
    <property type="entry name" value="BBE"/>
</dbReference>
<dbReference type="SUPFAM" id="SSF56176">
    <property type="entry name" value="FAD-binding/transporter-associated domain-like"/>
    <property type="match status" value="1"/>
</dbReference>
<dbReference type="PROSITE" id="PS51387">
    <property type="entry name" value="FAD_PCMH"/>
    <property type="match status" value="1"/>
</dbReference>